<protein>
    <recommendedName>
        <fullName evidence="8">NlpC/P60 domain-containing protein</fullName>
    </recommendedName>
</protein>
<dbReference type="Gene3D" id="6.10.250.3150">
    <property type="match status" value="1"/>
</dbReference>
<evidence type="ECO:0000259" key="8">
    <source>
        <dbReference type="PROSITE" id="PS51935"/>
    </source>
</evidence>
<evidence type="ECO:0000256" key="7">
    <source>
        <dbReference type="SAM" id="SignalP"/>
    </source>
</evidence>
<gene>
    <name evidence="9" type="ORF">HMPREF9708_00816</name>
</gene>
<evidence type="ECO:0000256" key="6">
    <source>
        <dbReference type="SAM" id="Coils"/>
    </source>
</evidence>
<evidence type="ECO:0000256" key="4">
    <source>
        <dbReference type="ARBA" id="ARBA00022801"/>
    </source>
</evidence>
<dbReference type="EMBL" id="AGEG01000009">
    <property type="protein sequence ID" value="EHR37255.1"/>
    <property type="molecule type" value="Genomic_DNA"/>
</dbReference>
<dbReference type="AlphaFoldDB" id="H3NIX7"/>
<dbReference type="RefSeq" id="WP_006308904.1">
    <property type="nucleotide sequence ID" value="NZ_JH601133.1"/>
</dbReference>
<dbReference type="InterPro" id="IPR038765">
    <property type="entry name" value="Papain-like_cys_pep_sf"/>
</dbReference>
<evidence type="ECO:0000256" key="3">
    <source>
        <dbReference type="ARBA" id="ARBA00022729"/>
    </source>
</evidence>
<feature type="coiled-coil region" evidence="6">
    <location>
        <begin position="154"/>
        <end position="209"/>
    </location>
</feature>
<sequence>MKKTLTKKLFKGLLTTAVLLTATGSVGVLAQSIDHLEGANHELVNGLTPEQLELYAQLANAYHTIDAIKEEADQLQAAIIRDDKEIDRLNQEIEDLQAKIDKRQALIAEQAVAIQENGGTANYLGVLAASDSISDFVGRMDVIRKLVSANKQLLATQKQDKEAVEAKVQSTKEAKEAKINNMVSLEALKGDLEAQNAQADLAYQELAEDDTLASEDWKAIEAERAAFEASFYQEAPVAETTAESIETTQASWEAAESSLEPIAPVEVETTIEPVVEAVEPVTTSASAIQPIVEETTTSGAPVETTIAEPVETTVAEPVETTVAEPVETTVAEPVETTVAPVEEVVTTVAETTVETTVEQVVTPDLSYNTGSLIGNAEKYLGVPYVWGGKSPAGFDCSGFVQYVYRETFGKEIGGWTVAQESSGTIIPVSEAQAGDLYFWGSQGASYHVALATGGGGYIHAPQPGQSVSYGSVSSYAPQFALRVH</sequence>
<accession>H3NIX7</accession>
<dbReference type="PANTHER" id="PTHR47359">
    <property type="entry name" value="PEPTIDOGLYCAN DL-ENDOPEPTIDASE CWLO"/>
    <property type="match status" value="1"/>
</dbReference>
<keyword evidence="10" id="KW-1185">Reference proteome</keyword>
<dbReference type="Pfam" id="PF24568">
    <property type="entry name" value="CC_PcsB"/>
    <property type="match status" value="1"/>
</dbReference>
<comment type="similarity">
    <text evidence="1">Belongs to the peptidase C40 family.</text>
</comment>
<dbReference type="HOGENOM" id="CLU_034085_0_1_9"/>
<dbReference type="SUPFAM" id="SSF54001">
    <property type="entry name" value="Cysteine proteinases"/>
    <property type="match status" value="1"/>
</dbReference>
<evidence type="ECO:0000256" key="5">
    <source>
        <dbReference type="ARBA" id="ARBA00022807"/>
    </source>
</evidence>
<keyword evidence="3 7" id="KW-0732">Signal</keyword>
<organism evidence="9 10">
    <name type="scientific">Facklamia languida CCUG 37842</name>
    <dbReference type="NCBI Taxonomy" id="883113"/>
    <lineage>
        <taxon>Bacteria</taxon>
        <taxon>Bacillati</taxon>
        <taxon>Bacillota</taxon>
        <taxon>Bacilli</taxon>
        <taxon>Lactobacillales</taxon>
        <taxon>Aerococcaceae</taxon>
        <taxon>Facklamia</taxon>
    </lineage>
</organism>
<dbReference type="InterPro" id="IPR057309">
    <property type="entry name" value="PcsB_CC"/>
</dbReference>
<dbReference type="Gene3D" id="3.90.1720.10">
    <property type="entry name" value="endopeptidase domain like (from Nostoc punctiforme)"/>
    <property type="match status" value="1"/>
</dbReference>
<dbReference type="GO" id="GO:0006508">
    <property type="term" value="P:proteolysis"/>
    <property type="evidence" value="ECO:0007669"/>
    <property type="project" value="UniProtKB-KW"/>
</dbReference>
<dbReference type="PROSITE" id="PS51935">
    <property type="entry name" value="NLPC_P60"/>
    <property type="match status" value="1"/>
</dbReference>
<dbReference type="InterPro" id="IPR051794">
    <property type="entry name" value="PG_Endopeptidase_C40"/>
</dbReference>
<comment type="caution">
    <text evidence="9">The sequence shown here is derived from an EMBL/GenBank/DDBJ whole genome shotgun (WGS) entry which is preliminary data.</text>
</comment>
<dbReference type="PATRIC" id="fig|883113.3.peg.814"/>
<keyword evidence="2" id="KW-0645">Protease</keyword>
<dbReference type="eggNOG" id="COG3883">
    <property type="taxonomic scope" value="Bacteria"/>
</dbReference>
<evidence type="ECO:0000256" key="2">
    <source>
        <dbReference type="ARBA" id="ARBA00022670"/>
    </source>
</evidence>
<reference evidence="9 10" key="1">
    <citation type="submission" date="2012-01" db="EMBL/GenBank/DDBJ databases">
        <title>The Genome Sequence of Facklamia languida CCUG 37842.</title>
        <authorList>
            <consortium name="The Broad Institute Genome Sequencing Platform"/>
            <person name="Earl A."/>
            <person name="Ward D."/>
            <person name="Feldgarden M."/>
            <person name="Gevers D."/>
            <person name="Huys G."/>
            <person name="Young S.K."/>
            <person name="Zeng Q."/>
            <person name="Gargeya S."/>
            <person name="Fitzgerald M."/>
            <person name="Haas B."/>
            <person name="Abouelleil A."/>
            <person name="Alvarado L."/>
            <person name="Arachchi H.M."/>
            <person name="Berlin A."/>
            <person name="Chapman S.B."/>
            <person name="Gearin G."/>
            <person name="Goldberg J."/>
            <person name="Griggs A."/>
            <person name="Gujja S."/>
            <person name="Hansen M."/>
            <person name="Heiman D."/>
            <person name="Howarth C."/>
            <person name="Larimer J."/>
            <person name="Lui A."/>
            <person name="MacDonald P.J.P."/>
            <person name="McCowen C."/>
            <person name="Montmayeur A."/>
            <person name="Murphy C."/>
            <person name="Neiman D."/>
            <person name="Pearson M."/>
            <person name="Priest M."/>
            <person name="Roberts A."/>
            <person name="Saif S."/>
            <person name="Shea T."/>
            <person name="Sisk P."/>
            <person name="Stolte C."/>
            <person name="Sykes S."/>
            <person name="Wortman J."/>
            <person name="Nusbaum C."/>
            <person name="Birren B."/>
        </authorList>
    </citation>
    <scope>NUCLEOTIDE SEQUENCE [LARGE SCALE GENOMIC DNA]</scope>
    <source>
        <strain evidence="9 10">CCUG 37842</strain>
    </source>
</reference>
<dbReference type="Proteomes" id="UP000006190">
    <property type="component" value="Unassembled WGS sequence"/>
</dbReference>
<dbReference type="STRING" id="883113.HMPREF9708_00816"/>
<keyword evidence="6" id="KW-0175">Coiled coil</keyword>
<dbReference type="OrthoDB" id="1654978at2"/>
<proteinExistence type="inferred from homology"/>
<evidence type="ECO:0000313" key="10">
    <source>
        <dbReference type="Proteomes" id="UP000006190"/>
    </source>
</evidence>
<feature type="signal peptide" evidence="7">
    <location>
        <begin position="1"/>
        <end position="30"/>
    </location>
</feature>
<feature type="domain" description="NlpC/P60" evidence="8">
    <location>
        <begin position="366"/>
        <end position="484"/>
    </location>
</feature>
<evidence type="ECO:0000313" key="9">
    <source>
        <dbReference type="EMBL" id="EHR37255.1"/>
    </source>
</evidence>
<feature type="chain" id="PRO_5003589706" description="NlpC/P60 domain-containing protein" evidence="7">
    <location>
        <begin position="31"/>
        <end position="484"/>
    </location>
</feature>
<keyword evidence="5" id="KW-0788">Thiol protease</keyword>
<feature type="coiled-coil region" evidence="6">
    <location>
        <begin position="58"/>
        <end position="106"/>
    </location>
</feature>
<keyword evidence="4" id="KW-0378">Hydrolase</keyword>
<dbReference type="GO" id="GO:0008234">
    <property type="term" value="F:cysteine-type peptidase activity"/>
    <property type="evidence" value="ECO:0007669"/>
    <property type="project" value="UniProtKB-KW"/>
</dbReference>
<dbReference type="PANTHER" id="PTHR47359:SF3">
    <property type="entry name" value="NLP_P60 DOMAIN-CONTAINING PROTEIN-RELATED"/>
    <property type="match status" value="1"/>
</dbReference>
<dbReference type="eggNOG" id="COG0791">
    <property type="taxonomic scope" value="Bacteria"/>
</dbReference>
<dbReference type="Pfam" id="PF00877">
    <property type="entry name" value="NLPC_P60"/>
    <property type="match status" value="1"/>
</dbReference>
<name>H3NIX7_9LACT</name>
<dbReference type="InterPro" id="IPR000064">
    <property type="entry name" value="NLP_P60_dom"/>
</dbReference>
<evidence type="ECO:0000256" key="1">
    <source>
        <dbReference type="ARBA" id="ARBA00007074"/>
    </source>
</evidence>